<dbReference type="AlphaFoldDB" id="A0A9D2EAD1"/>
<reference evidence="2" key="2">
    <citation type="submission" date="2021-04" db="EMBL/GenBank/DDBJ databases">
        <authorList>
            <person name="Gilroy R."/>
        </authorList>
    </citation>
    <scope>NUCLEOTIDE SEQUENCE</scope>
    <source>
        <strain evidence="2">ChiHjej9B8-1298</strain>
    </source>
</reference>
<evidence type="ECO:0000313" key="3">
    <source>
        <dbReference type="Proteomes" id="UP000824028"/>
    </source>
</evidence>
<name>A0A9D2EAD1_9BACE</name>
<comment type="caution">
    <text evidence="2">The sequence shown here is derived from an EMBL/GenBank/DDBJ whole genome shotgun (WGS) entry which is preliminary data.</text>
</comment>
<dbReference type="InterPro" id="IPR014907">
    <property type="entry name" value="BT4734-like_N"/>
</dbReference>
<evidence type="ECO:0000313" key="2">
    <source>
        <dbReference type="EMBL" id="HIZ33660.1"/>
    </source>
</evidence>
<dbReference type="Proteomes" id="UP000824028">
    <property type="component" value="Unassembled WGS sequence"/>
</dbReference>
<reference evidence="2" key="1">
    <citation type="journal article" date="2021" name="PeerJ">
        <title>Extensive microbial diversity within the chicken gut microbiome revealed by metagenomics and culture.</title>
        <authorList>
            <person name="Gilroy R."/>
            <person name="Ravi A."/>
            <person name="Getino M."/>
            <person name="Pursley I."/>
            <person name="Horton D.L."/>
            <person name="Alikhan N.F."/>
            <person name="Baker D."/>
            <person name="Gharbi K."/>
            <person name="Hall N."/>
            <person name="Watson M."/>
            <person name="Adriaenssens E.M."/>
            <person name="Foster-Nyarko E."/>
            <person name="Jarju S."/>
            <person name="Secka A."/>
            <person name="Antonio M."/>
            <person name="Oren A."/>
            <person name="Chaudhuri R.R."/>
            <person name="La Ragione R."/>
            <person name="Hildebrand F."/>
            <person name="Pallen M.J."/>
        </authorList>
    </citation>
    <scope>NUCLEOTIDE SEQUENCE</scope>
    <source>
        <strain evidence="2">ChiHjej9B8-1298</strain>
    </source>
</reference>
<dbReference type="EMBL" id="DXBX01000071">
    <property type="protein sequence ID" value="HIZ33660.1"/>
    <property type="molecule type" value="Genomic_DNA"/>
</dbReference>
<gene>
    <name evidence="2" type="ORF">H9814_09045</name>
</gene>
<dbReference type="Pfam" id="PF08800">
    <property type="entry name" value="BT4734-like_N"/>
    <property type="match status" value="1"/>
</dbReference>
<accession>A0A9D2EAD1</accession>
<evidence type="ECO:0000259" key="1">
    <source>
        <dbReference type="Pfam" id="PF08800"/>
    </source>
</evidence>
<proteinExistence type="predicted"/>
<sequence length="300" mass="33826">MEMENNSISLFRGYADTRPVETTLENIVELIRHDALTAEHTRKHRYYLLHDKPTAAGREKSNCFCFAVSVRFRNGKLKTDICGYTRLCLADFDHVPAERMAECVRLVRNDPHTLLAYTTISGTGLRVICAYAEQHPEGKPSSSPAFLHSSAFETINQHYGQLLQHPFDPKCKNITRLSGLAHDPDVYFNPEATPFTVEVVPPKKQMSPDRALKKAVRVIEHRLAEEGVEYTAHNHNQYIMRTGYLLNAYGIPQEVATEWAVQQFAGYDGDVAGIFRSCYQQTGEHGTLQLPGCNRNGDGK</sequence>
<organism evidence="2 3">
    <name type="scientific">Candidatus Bacteroides merdigallinarum</name>
    <dbReference type="NCBI Taxonomy" id="2838473"/>
    <lineage>
        <taxon>Bacteria</taxon>
        <taxon>Pseudomonadati</taxon>
        <taxon>Bacteroidota</taxon>
        <taxon>Bacteroidia</taxon>
        <taxon>Bacteroidales</taxon>
        <taxon>Bacteroidaceae</taxon>
        <taxon>Bacteroides</taxon>
    </lineage>
</organism>
<protein>
    <submittedName>
        <fullName evidence="2">Virulence protein E</fullName>
    </submittedName>
</protein>
<feature type="non-terminal residue" evidence="2">
    <location>
        <position position="300"/>
    </location>
</feature>
<feature type="domain" description="BT4734-like N-terminal" evidence="1">
    <location>
        <begin position="60"/>
        <end position="188"/>
    </location>
</feature>